<evidence type="ECO:0000256" key="1">
    <source>
        <dbReference type="SAM" id="MobiDB-lite"/>
    </source>
</evidence>
<protein>
    <submittedName>
        <fullName evidence="2">(2Fe-2S) ferredoxin domain-containing protein</fullName>
    </submittedName>
</protein>
<dbReference type="AlphaFoldDB" id="A0AB39KU61"/>
<dbReference type="RefSeq" id="WP_369060433.1">
    <property type="nucleotide sequence ID" value="NZ_CP158375.1"/>
</dbReference>
<feature type="compositionally biased region" description="Pro residues" evidence="1">
    <location>
        <begin position="117"/>
        <end position="126"/>
    </location>
</feature>
<accession>A0AB39KU61</accession>
<organism evidence="2">
    <name type="scientific">Caulobacter sp. 73W</name>
    <dbReference type="NCBI Taxonomy" id="3161137"/>
    <lineage>
        <taxon>Bacteria</taxon>
        <taxon>Pseudomonadati</taxon>
        <taxon>Pseudomonadota</taxon>
        <taxon>Alphaproteobacteria</taxon>
        <taxon>Caulobacterales</taxon>
        <taxon>Caulobacteraceae</taxon>
        <taxon>Caulobacter</taxon>
    </lineage>
</organism>
<feature type="region of interest" description="Disordered" evidence="1">
    <location>
        <begin position="99"/>
        <end position="126"/>
    </location>
</feature>
<proteinExistence type="predicted"/>
<reference evidence="2" key="1">
    <citation type="submission" date="2024-06" db="EMBL/GenBank/DDBJ databases">
        <title>Caulobacter inopinatus, sp. nov.</title>
        <authorList>
            <person name="Donachie S.P."/>
        </authorList>
    </citation>
    <scope>NUCLEOTIDE SEQUENCE</scope>
    <source>
        <strain evidence="2">73W</strain>
    </source>
</reference>
<evidence type="ECO:0000313" key="2">
    <source>
        <dbReference type="EMBL" id="XDO97304.1"/>
    </source>
</evidence>
<name>A0AB39KU61_9CAUL</name>
<sequence>MSRIKQVRADWAEVVLVCRKCSKKLDGGFGAKGDKSLAKALRRELRGGKGDHRKDGAAVIEVDCLDICPKGAVVAINAADPKTWRVVPRGAAMPQVLDSLGLTGARTARPEADPRPKAAPPQPPAE</sequence>
<gene>
    <name evidence="2" type="ORF">ABOZ73_02480</name>
</gene>
<dbReference type="EMBL" id="CP158375">
    <property type="protein sequence ID" value="XDO97304.1"/>
    <property type="molecule type" value="Genomic_DNA"/>
</dbReference>
<dbReference type="Gene3D" id="3.40.30.10">
    <property type="entry name" value="Glutaredoxin"/>
    <property type="match status" value="1"/>
</dbReference>